<dbReference type="Proteomes" id="UP000002368">
    <property type="component" value="Chromosome"/>
</dbReference>
<dbReference type="STRING" id="562970.Btus_1746"/>
<dbReference type="KEGG" id="bts:Btus_1746"/>
<dbReference type="GO" id="GO:0009307">
    <property type="term" value="P:DNA restriction-modification system"/>
    <property type="evidence" value="ECO:0007669"/>
    <property type="project" value="UniProtKB-KW"/>
</dbReference>
<reference evidence="5 6" key="1">
    <citation type="journal article" date="2011" name="Stand. Genomic Sci.">
        <title>Complete genome sequence of the thermophilic, hydrogen-oxidizing Bacillus tusciae type strain (T2) and reclassification in the new genus, Kyrpidia gen. nov. as Kyrpidia tusciae comb. nov. and emendation of the family Alicyclobacillaceae da Costa and Rainey, 2010.</title>
        <authorList>
            <person name="Klenk H.P."/>
            <person name="Lapidus A."/>
            <person name="Chertkov O."/>
            <person name="Copeland A."/>
            <person name="Del Rio T.G."/>
            <person name="Nolan M."/>
            <person name="Lucas S."/>
            <person name="Chen F."/>
            <person name="Tice H."/>
            <person name="Cheng J.F."/>
            <person name="Han C."/>
            <person name="Bruce D."/>
            <person name="Goodwin L."/>
            <person name="Pitluck S."/>
            <person name="Pati A."/>
            <person name="Ivanova N."/>
            <person name="Mavromatis K."/>
            <person name="Daum C."/>
            <person name="Chen A."/>
            <person name="Palaniappan K."/>
            <person name="Chang Y.J."/>
            <person name="Land M."/>
            <person name="Hauser L."/>
            <person name="Jeffries C.D."/>
            <person name="Detter J.C."/>
            <person name="Rohde M."/>
            <person name="Abt B."/>
            <person name="Pukall R."/>
            <person name="Goker M."/>
            <person name="Bristow J."/>
            <person name="Markowitz V."/>
            <person name="Hugenholtz P."/>
            <person name="Eisen J.A."/>
        </authorList>
    </citation>
    <scope>NUCLEOTIDE SEQUENCE [LARGE SCALE GENOMIC DNA]</scope>
    <source>
        <strain evidence="5 6">DSM 2912</strain>
    </source>
</reference>
<dbReference type="InterPro" id="IPR000055">
    <property type="entry name" value="Restrct_endonuc_typeI_TRD"/>
</dbReference>
<dbReference type="PANTHER" id="PTHR30408:SF12">
    <property type="entry name" value="TYPE I RESTRICTION ENZYME MJAVIII SPECIFICITY SUBUNIT"/>
    <property type="match status" value="1"/>
</dbReference>
<evidence type="ECO:0000256" key="3">
    <source>
        <dbReference type="ARBA" id="ARBA00023125"/>
    </source>
</evidence>
<keyword evidence="3" id="KW-0238">DNA-binding</keyword>
<dbReference type="eggNOG" id="COG0732">
    <property type="taxonomic scope" value="Bacteria"/>
</dbReference>
<evidence type="ECO:0000313" key="5">
    <source>
        <dbReference type="EMBL" id="ADG06447.1"/>
    </source>
</evidence>
<keyword evidence="2" id="KW-0680">Restriction system</keyword>
<feature type="domain" description="Type I restriction modification DNA specificity" evidence="4">
    <location>
        <begin position="209"/>
        <end position="371"/>
    </location>
</feature>
<keyword evidence="6" id="KW-1185">Reference proteome</keyword>
<evidence type="ECO:0000259" key="4">
    <source>
        <dbReference type="Pfam" id="PF01420"/>
    </source>
</evidence>
<evidence type="ECO:0000256" key="1">
    <source>
        <dbReference type="ARBA" id="ARBA00010923"/>
    </source>
</evidence>
<feature type="domain" description="Type I restriction modification DNA specificity" evidence="4">
    <location>
        <begin position="8"/>
        <end position="180"/>
    </location>
</feature>
<evidence type="ECO:0000256" key="2">
    <source>
        <dbReference type="ARBA" id="ARBA00022747"/>
    </source>
</evidence>
<name>D5WQ38_KYRT2</name>
<evidence type="ECO:0000313" key="6">
    <source>
        <dbReference type="Proteomes" id="UP000002368"/>
    </source>
</evidence>
<dbReference type="Gene3D" id="3.90.220.20">
    <property type="entry name" value="DNA methylase specificity domains"/>
    <property type="match status" value="2"/>
</dbReference>
<comment type="similarity">
    <text evidence="1">Belongs to the type-I restriction system S methylase family.</text>
</comment>
<gene>
    <name evidence="5" type="ordered locus">Btus_1746</name>
</gene>
<dbReference type="EMBL" id="CP002017">
    <property type="protein sequence ID" value="ADG06447.1"/>
    <property type="molecule type" value="Genomic_DNA"/>
</dbReference>
<dbReference type="InterPro" id="IPR052021">
    <property type="entry name" value="Type-I_RS_S_subunit"/>
</dbReference>
<dbReference type="Gene3D" id="1.10.287.1120">
    <property type="entry name" value="Bipartite methylase S protein"/>
    <property type="match status" value="1"/>
</dbReference>
<proteinExistence type="inferred from homology"/>
<dbReference type="AlphaFoldDB" id="D5WQ38"/>
<dbReference type="GO" id="GO:0003677">
    <property type="term" value="F:DNA binding"/>
    <property type="evidence" value="ECO:0007669"/>
    <property type="project" value="UniProtKB-KW"/>
</dbReference>
<dbReference type="HOGENOM" id="CLU_021095_10_5_9"/>
<dbReference type="REBASE" id="25884">
    <property type="entry name" value="S.Btu2912ORF1747P"/>
</dbReference>
<accession>D5WQ38</accession>
<organism evidence="5 6">
    <name type="scientific">Kyrpidia tusciae (strain DSM 2912 / NBRC 15312 / T2)</name>
    <name type="common">Bacillus tusciae</name>
    <dbReference type="NCBI Taxonomy" id="562970"/>
    <lineage>
        <taxon>Bacteria</taxon>
        <taxon>Bacillati</taxon>
        <taxon>Bacillota</taxon>
        <taxon>Bacilli</taxon>
        <taxon>Bacillales</taxon>
        <taxon>Alicyclobacillaceae</taxon>
        <taxon>Kyrpidia</taxon>
    </lineage>
</organism>
<protein>
    <submittedName>
        <fullName evidence="5">Restriction modification system DNA specificity domain protein</fullName>
    </submittedName>
</protein>
<dbReference type="PANTHER" id="PTHR30408">
    <property type="entry name" value="TYPE-1 RESTRICTION ENZYME ECOKI SPECIFICITY PROTEIN"/>
    <property type="match status" value="1"/>
</dbReference>
<dbReference type="Pfam" id="PF01420">
    <property type="entry name" value="Methylase_S"/>
    <property type="match status" value="2"/>
</dbReference>
<dbReference type="SUPFAM" id="SSF116734">
    <property type="entry name" value="DNA methylase specificity domain"/>
    <property type="match status" value="2"/>
</dbReference>
<dbReference type="InterPro" id="IPR044946">
    <property type="entry name" value="Restrct_endonuc_typeI_TRD_sf"/>
</dbReference>
<sequence length="411" mass="46678">MVSSYLYVKLGDIFNLNTETVCPRELPSQVFVHYSIPAFDESHRPVLERGWNIKSNKYALKGDSLLVSKLNPRINRVWKFLSMSNPNPSVCSTEFMVYQTIRPDVDLDFYYHFFTSHLFQAALMTLQSGTTGSRMRVTPKETLNIRIPYPPFREQRKIAAILTSVDDAIAATQRIIDQTERVKRGLMQQLLTRGIGHTKFKQTEIGEIPAEWDVMSFRDACEIVNGQVDPKEAPYCDMIHIAPNHIVGFIGHLEGYTTAKEDCVTSGKYLFTEEHVLFSKIRPELGKVAYPGFSGICSADIYPIRARNGIMLPEFLKYVLMSDRFYRYSISVSGRTGIPKVNRHDLDCYQIAVPPIAEQEGMCKILRSVYSYWSANLAKKSSLMTLKSALMQVLLTGKIRVKVDEEAGTVV</sequence>